<reference evidence="2" key="1">
    <citation type="submission" date="2021-02" db="EMBL/GenBank/DDBJ databases">
        <authorList>
            <person name="Nowell W R."/>
        </authorList>
    </citation>
    <scope>NUCLEOTIDE SEQUENCE</scope>
</reference>
<dbReference type="EMBL" id="CAJOBD010022871">
    <property type="protein sequence ID" value="CAF4253141.1"/>
    <property type="molecule type" value="Genomic_DNA"/>
</dbReference>
<organism evidence="2 3">
    <name type="scientific">Rotaria sordida</name>
    <dbReference type="NCBI Taxonomy" id="392033"/>
    <lineage>
        <taxon>Eukaryota</taxon>
        <taxon>Metazoa</taxon>
        <taxon>Spiralia</taxon>
        <taxon>Gnathifera</taxon>
        <taxon>Rotifera</taxon>
        <taxon>Eurotatoria</taxon>
        <taxon>Bdelloidea</taxon>
        <taxon>Philodinida</taxon>
        <taxon>Philodinidae</taxon>
        <taxon>Rotaria</taxon>
    </lineage>
</organism>
<accession>A0A820EY83</accession>
<proteinExistence type="predicted"/>
<feature type="region of interest" description="Disordered" evidence="1">
    <location>
        <begin position="16"/>
        <end position="49"/>
    </location>
</feature>
<feature type="compositionally biased region" description="Basic and acidic residues" evidence="1">
    <location>
        <begin position="40"/>
        <end position="49"/>
    </location>
</feature>
<evidence type="ECO:0000256" key="1">
    <source>
        <dbReference type="SAM" id="MobiDB-lite"/>
    </source>
</evidence>
<dbReference type="Proteomes" id="UP000663836">
    <property type="component" value="Unassembled WGS sequence"/>
</dbReference>
<evidence type="ECO:0000313" key="2">
    <source>
        <dbReference type="EMBL" id="CAF4253141.1"/>
    </source>
</evidence>
<feature type="compositionally biased region" description="Polar residues" evidence="1">
    <location>
        <begin position="16"/>
        <end position="29"/>
    </location>
</feature>
<gene>
    <name evidence="2" type="ORF">JBS370_LOCUS38793</name>
</gene>
<evidence type="ECO:0000313" key="3">
    <source>
        <dbReference type="Proteomes" id="UP000663836"/>
    </source>
</evidence>
<name>A0A820EY83_9BILA</name>
<protein>
    <submittedName>
        <fullName evidence="2">Uncharacterized protein</fullName>
    </submittedName>
</protein>
<sequence>MSWPFLFTSEHKINKLDNSSNSFQTSTKIHTNEEEEDNNEHEQTIVENH</sequence>
<feature type="non-terminal residue" evidence="2">
    <location>
        <position position="49"/>
    </location>
</feature>
<comment type="caution">
    <text evidence="2">The sequence shown here is derived from an EMBL/GenBank/DDBJ whole genome shotgun (WGS) entry which is preliminary data.</text>
</comment>
<dbReference type="AlphaFoldDB" id="A0A820EY83"/>